<dbReference type="GO" id="GO:0006099">
    <property type="term" value="P:tricarboxylic acid cycle"/>
    <property type="evidence" value="ECO:0007669"/>
    <property type="project" value="UniProtKB-KW"/>
</dbReference>
<dbReference type="PANTHER" id="PTHR11739:SF25">
    <property type="entry name" value="CITRATE SYNTHASE-RELATED PROTEIN DDB_G0287281"/>
    <property type="match status" value="1"/>
</dbReference>
<dbReference type="Gene3D" id="1.10.580.10">
    <property type="entry name" value="Citrate Synthase, domain 1"/>
    <property type="match status" value="1"/>
</dbReference>
<evidence type="ECO:0000256" key="2">
    <source>
        <dbReference type="ARBA" id="ARBA00010566"/>
    </source>
</evidence>
<dbReference type="InterPro" id="IPR036969">
    <property type="entry name" value="Citrate_synthase_sf"/>
</dbReference>
<evidence type="ECO:0000256" key="7">
    <source>
        <dbReference type="PIRSR" id="PIRSR001369-1"/>
    </source>
</evidence>
<dbReference type="PIRSF" id="PIRSF001369">
    <property type="entry name" value="Citrate_synth"/>
    <property type="match status" value="1"/>
</dbReference>
<dbReference type="GO" id="GO:0005759">
    <property type="term" value="C:mitochondrial matrix"/>
    <property type="evidence" value="ECO:0007669"/>
    <property type="project" value="TreeGrafter"/>
</dbReference>
<accession>A0AAD1XGY8</accession>
<dbReference type="NCBIfam" id="TIGR01800">
    <property type="entry name" value="cit_synth_II"/>
    <property type="match status" value="1"/>
</dbReference>
<dbReference type="InterPro" id="IPR024176">
    <property type="entry name" value="Citrate_synthase_bac-typ"/>
</dbReference>
<dbReference type="GO" id="GO:0050440">
    <property type="term" value="F:2-methylcitrate synthase activity"/>
    <property type="evidence" value="ECO:0007669"/>
    <property type="project" value="TreeGrafter"/>
</dbReference>
<name>A0AAD1XGY8_EUPCR</name>
<dbReference type="SUPFAM" id="SSF48256">
    <property type="entry name" value="Citrate synthase"/>
    <property type="match status" value="1"/>
</dbReference>
<reference evidence="9" key="1">
    <citation type="submission" date="2023-07" db="EMBL/GenBank/DDBJ databases">
        <authorList>
            <consortium name="AG Swart"/>
            <person name="Singh M."/>
            <person name="Singh A."/>
            <person name="Seah K."/>
            <person name="Emmerich C."/>
        </authorList>
    </citation>
    <scope>NUCLEOTIDE SEQUENCE</scope>
    <source>
        <strain evidence="9">DP1</strain>
    </source>
</reference>
<comment type="pathway">
    <text evidence="1">Carbohydrate metabolism; tricarboxylic acid cycle; isocitrate from oxaloacetate: step 1/2.</text>
</comment>
<dbReference type="GO" id="GO:0036440">
    <property type="term" value="F:citrate synthase activity"/>
    <property type="evidence" value="ECO:0007669"/>
    <property type="project" value="UniProtKB-EC"/>
</dbReference>
<keyword evidence="3" id="KW-0816">Tricarboxylic acid cycle</keyword>
<dbReference type="GO" id="GO:0019679">
    <property type="term" value="P:propionate metabolic process, methylcitrate cycle"/>
    <property type="evidence" value="ECO:0007669"/>
    <property type="project" value="TreeGrafter"/>
</dbReference>
<evidence type="ECO:0000313" key="10">
    <source>
        <dbReference type="Proteomes" id="UP001295684"/>
    </source>
</evidence>
<dbReference type="InterPro" id="IPR019810">
    <property type="entry name" value="Citrate_synthase_AS"/>
</dbReference>
<keyword evidence="10" id="KW-1185">Reference proteome</keyword>
<comment type="caution">
    <text evidence="9">The sequence shown here is derived from an EMBL/GenBank/DDBJ whole genome shotgun (WGS) entry which is preliminary data.</text>
</comment>
<dbReference type="PROSITE" id="PS00480">
    <property type="entry name" value="CITRATE_SYNTHASE"/>
    <property type="match status" value="1"/>
</dbReference>
<evidence type="ECO:0000256" key="6">
    <source>
        <dbReference type="PIRNR" id="PIRNR001369"/>
    </source>
</evidence>
<dbReference type="GO" id="GO:0005975">
    <property type="term" value="P:carbohydrate metabolic process"/>
    <property type="evidence" value="ECO:0007669"/>
    <property type="project" value="TreeGrafter"/>
</dbReference>
<evidence type="ECO:0000313" key="9">
    <source>
        <dbReference type="EMBL" id="CAI2372522.1"/>
    </source>
</evidence>
<evidence type="ECO:0000256" key="5">
    <source>
        <dbReference type="ARBA" id="ARBA00049288"/>
    </source>
</evidence>
<dbReference type="PANTHER" id="PTHR11739">
    <property type="entry name" value="CITRATE SYNTHASE"/>
    <property type="match status" value="1"/>
</dbReference>
<feature type="active site" evidence="7">
    <location>
        <position position="317"/>
    </location>
</feature>
<comment type="catalytic activity">
    <reaction evidence="5">
        <text>oxaloacetate + acetyl-CoA + H2O = citrate + CoA + H(+)</text>
        <dbReference type="Rhea" id="RHEA:16845"/>
        <dbReference type="ChEBI" id="CHEBI:15377"/>
        <dbReference type="ChEBI" id="CHEBI:15378"/>
        <dbReference type="ChEBI" id="CHEBI:16452"/>
        <dbReference type="ChEBI" id="CHEBI:16947"/>
        <dbReference type="ChEBI" id="CHEBI:57287"/>
        <dbReference type="ChEBI" id="CHEBI:57288"/>
        <dbReference type="EC" id="2.3.3.16"/>
    </reaction>
</comment>
<dbReference type="InterPro" id="IPR016143">
    <property type="entry name" value="Citrate_synth-like_sm_a-sub"/>
</dbReference>
<dbReference type="Proteomes" id="UP001295684">
    <property type="component" value="Unassembled WGS sequence"/>
</dbReference>
<keyword evidence="4 6" id="KW-0808">Transferase</keyword>
<evidence type="ECO:0000256" key="4">
    <source>
        <dbReference type="ARBA" id="ARBA00022679"/>
    </source>
</evidence>
<dbReference type="InterPro" id="IPR002020">
    <property type="entry name" value="Citrate_synthase"/>
</dbReference>
<dbReference type="Pfam" id="PF00285">
    <property type="entry name" value="Citrate_synt"/>
    <property type="match status" value="1"/>
</dbReference>
<comment type="similarity">
    <text evidence="2 6 8">Belongs to the citrate synthase family.</text>
</comment>
<evidence type="ECO:0000256" key="3">
    <source>
        <dbReference type="ARBA" id="ARBA00022532"/>
    </source>
</evidence>
<dbReference type="EMBL" id="CAMPGE010013810">
    <property type="protein sequence ID" value="CAI2372522.1"/>
    <property type="molecule type" value="Genomic_DNA"/>
</dbReference>
<proteinExistence type="inferred from homology"/>
<dbReference type="InterPro" id="IPR016142">
    <property type="entry name" value="Citrate_synth-like_lrg_a-sub"/>
</dbReference>
<protein>
    <recommendedName>
        <fullName evidence="6 8">Citrate synthase</fullName>
    </recommendedName>
</protein>
<organism evidence="9 10">
    <name type="scientific">Euplotes crassus</name>
    <dbReference type="NCBI Taxonomy" id="5936"/>
    <lineage>
        <taxon>Eukaryota</taxon>
        <taxon>Sar</taxon>
        <taxon>Alveolata</taxon>
        <taxon>Ciliophora</taxon>
        <taxon>Intramacronucleata</taxon>
        <taxon>Spirotrichea</taxon>
        <taxon>Hypotrichia</taxon>
        <taxon>Euplotida</taxon>
        <taxon>Euplotidae</taxon>
        <taxon>Moneuplotes</taxon>
    </lineage>
</organism>
<feature type="active site" evidence="7">
    <location>
        <position position="265"/>
    </location>
</feature>
<dbReference type="InterPro" id="IPR011278">
    <property type="entry name" value="2-MeCitrate/Citrate_synth_II"/>
</dbReference>
<dbReference type="PRINTS" id="PR00143">
    <property type="entry name" value="CITRTSNTHASE"/>
</dbReference>
<evidence type="ECO:0000256" key="1">
    <source>
        <dbReference type="ARBA" id="ARBA00004751"/>
    </source>
</evidence>
<dbReference type="Gene3D" id="1.10.230.10">
    <property type="entry name" value="Cytochrome P450-Terp, domain 2"/>
    <property type="match status" value="1"/>
</dbReference>
<evidence type="ECO:0000256" key="8">
    <source>
        <dbReference type="RuleBase" id="RU000441"/>
    </source>
</evidence>
<gene>
    <name evidence="9" type="ORF">ECRASSUSDP1_LOCUS13853</name>
</gene>
<dbReference type="AlphaFoldDB" id="A0AAD1XGY8"/>
<dbReference type="FunFam" id="1.10.230.10:FF:000003">
    <property type="entry name" value="Citrate synthase"/>
    <property type="match status" value="1"/>
</dbReference>
<sequence>MESQKPKKVVARGLIGVIADDSEISTVGIGKGLNYRGYNIEDLAHGCIFEEVLYLLLFKELPTRDQLKDFQEKIAENRYIPAKLAEVIELVPKDSHPMDLMRTVASFLGTIEPETEENDQFTISIRLSAIFGPCLFYWYHFHKSGKRIEVDTHKSDTIAKNIVRLLKNDGKEPDELLVKTMEVSLILYAEHDFNASAYNARVTASTLSDFYSGITSAIGTLRGPLHGGANEAAIRFIKQFKTKEEAEAKLYEMYKEKKLVMGFGHRIYKNGDPRSDIIKGYSKKLTETEHGRPDLFEISERIENIMMSEKKMHPNLDFYSASAYYQLGLPVDFFTPIFVVSRTSGWAAHIIEQRSKNKLIRPASNYIGPEPKEFTVLDMRSKI</sequence>